<comment type="caution">
    <text evidence="5">The sequence shown here is derived from an EMBL/GenBank/DDBJ whole genome shotgun (WGS) entry which is preliminary data.</text>
</comment>
<feature type="active site" description="Nucleophile" evidence="3">
    <location>
        <position position="100"/>
    </location>
</feature>
<keyword evidence="1 3" id="KW-0378">Hydrolase</keyword>
<evidence type="ECO:0000259" key="4">
    <source>
        <dbReference type="Pfam" id="PF20434"/>
    </source>
</evidence>
<evidence type="ECO:0000313" key="5">
    <source>
        <dbReference type="EMBL" id="KAI5964006.1"/>
    </source>
</evidence>
<comment type="function">
    <text evidence="3">Catalyzes the hydrolysis of N-formyl-L-kynurenine to L-kynurenine, the second step in the kynurenine pathway of tryptophan degradation. Kynurenine may be further oxidized to nicotinic acid, NAD(H) and NADP(H). Required for elimination of toxic metabolites.</text>
</comment>
<dbReference type="SUPFAM" id="SSF53474">
    <property type="entry name" value="alpha/beta-Hydrolases"/>
    <property type="match status" value="1"/>
</dbReference>
<dbReference type="EC" id="3.5.1.9" evidence="3"/>
<dbReference type="GO" id="GO:0034354">
    <property type="term" value="P:'de novo' NAD+ biosynthetic process from L-tryptophan"/>
    <property type="evidence" value="ECO:0007669"/>
    <property type="project" value="UniProtKB-UniRule"/>
</dbReference>
<feature type="active site" evidence="3">
    <location>
        <position position="280"/>
    </location>
</feature>
<keyword evidence="2 3" id="KW-0823">Tryptophan catabolism</keyword>
<feature type="short sequence motif" description="HGGXW" evidence="3">
    <location>
        <begin position="31"/>
        <end position="35"/>
    </location>
</feature>
<gene>
    <name evidence="3" type="primary">BNA7</name>
    <name evidence="5" type="ORF">KGF57_001117</name>
</gene>
<comment type="catalytic activity">
    <reaction evidence="3">
        <text>N-formyl-L-kynurenine + H2O = L-kynurenine + formate + H(+)</text>
        <dbReference type="Rhea" id="RHEA:13009"/>
        <dbReference type="ChEBI" id="CHEBI:15377"/>
        <dbReference type="ChEBI" id="CHEBI:15378"/>
        <dbReference type="ChEBI" id="CHEBI:15740"/>
        <dbReference type="ChEBI" id="CHEBI:57959"/>
        <dbReference type="ChEBI" id="CHEBI:58629"/>
        <dbReference type="EC" id="3.5.1.9"/>
    </reaction>
</comment>
<organism evidence="5 6">
    <name type="scientific">Candida theae</name>
    <dbReference type="NCBI Taxonomy" id="1198502"/>
    <lineage>
        <taxon>Eukaryota</taxon>
        <taxon>Fungi</taxon>
        <taxon>Dikarya</taxon>
        <taxon>Ascomycota</taxon>
        <taxon>Saccharomycotina</taxon>
        <taxon>Pichiomycetes</taxon>
        <taxon>Debaryomycetaceae</taxon>
        <taxon>Candida/Lodderomyces clade</taxon>
        <taxon>Candida</taxon>
    </lineage>
</organism>
<dbReference type="GO" id="GO:0004061">
    <property type="term" value="F:arylformamidase activity"/>
    <property type="evidence" value="ECO:0007669"/>
    <property type="project" value="UniProtKB-UniRule"/>
</dbReference>
<dbReference type="Pfam" id="PF20434">
    <property type="entry name" value="BD-FAE"/>
    <property type="match status" value="1"/>
</dbReference>
<evidence type="ECO:0000256" key="2">
    <source>
        <dbReference type="ARBA" id="ARBA00023079"/>
    </source>
</evidence>
<proteinExistence type="inferred from homology"/>
<evidence type="ECO:0000313" key="6">
    <source>
        <dbReference type="Proteomes" id="UP001204833"/>
    </source>
</evidence>
<comment type="similarity">
    <text evidence="3">Belongs to the kynurenine formamidase family.</text>
</comment>
<sequence>MSTHSYGVHELQKIKIWNYNPENKHTYIYIHGGAWRDPNNTYEELAPVAETTPGATFIGINYRLTSSKVKHPVHLADVTKAIVYIVTKFQLQEIHLLGYSVGATMILQLLQFKYYFNESFMYYKFWIMDKETAGESYDDSVFLELNEIEQKEDLINKLDKLIKLGKLTISSIKFLDGIYDLPKLLDEYPQYASWVRQAYPGQKLIQLTSLSNMTYQTTHALAPLTFDKSTSMIDKDAKLYIVHSLQDELLSLHQTRLFEDFLKNTVGKSCTVLTGDWGRHDDIYGDYRKEIFLYGEETS</sequence>
<dbReference type="InterPro" id="IPR049492">
    <property type="entry name" value="BD-FAE-like_dom"/>
</dbReference>
<comment type="subunit">
    <text evidence="3">Homodimer.</text>
</comment>
<feature type="domain" description="BD-FAE-like" evidence="4">
    <location>
        <begin position="25"/>
        <end position="105"/>
    </location>
</feature>
<dbReference type="Proteomes" id="UP001204833">
    <property type="component" value="Unassembled WGS sequence"/>
</dbReference>
<dbReference type="InterPro" id="IPR027519">
    <property type="entry name" value="KFase_ver/fungi-typ"/>
</dbReference>
<dbReference type="HAMAP" id="MF_03014">
    <property type="entry name" value="KFase"/>
    <property type="match status" value="1"/>
</dbReference>
<dbReference type="InterPro" id="IPR029058">
    <property type="entry name" value="AB_hydrolase_fold"/>
</dbReference>
<feature type="active site" evidence="3">
    <location>
        <position position="247"/>
    </location>
</feature>
<dbReference type="EMBL" id="JAIHNG010000049">
    <property type="protein sequence ID" value="KAI5964006.1"/>
    <property type="molecule type" value="Genomic_DNA"/>
</dbReference>
<dbReference type="GO" id="GO:0019441">
    <property type="term" value="P:L-tryptophan catabolic process to kynurenine"/>
    <property type="evidence" value="ECO:0007669"/>
    <property type="project" value="UniProtKB-UniRule"/>
</dbReference>
<evidence type="ECO:0000256" key="3">
    <source>
        <dbReference type="HAMAP-Rule" id="MF_03014"/>
    </source>
</evidence>
<comment type="pathway">
    <text evidence="3">Amino-acid degradation; L-tryptophan degradation via kynurenine pathway; L-kynurenine from L-tryptophan: step 2/2.</text>
</comment>
<reference evidence="5 6" key="1">
    <citation type="journal article" date="2022" name="DNA Res.">
        <title>Genome analysis of five recently described species of the CUG-Ser clade uncovers Candida theae as a new hybrid lineage with pathogenic potential in the Candida parapsilosis species complex.</title>
        <authorList>
            <person name="Mixao V."/>
            <person name="Del Olmo V."/>
            <person name="Hegedusova E."/>
            <person name="Saus E."/>
            <person name="Pryszcz L."/>
            <person name="Cillingova A."/>
            <person name="Nosek J."/>
            <person name="Gabaldon T."/>
        </authorList>
    </citation>
    <scope>NUCLEOTIDE SEQUENCE [LARGE SCALE GENOMIC DNA]</scope>
    <source>
        <strain evidence="5 6">CBS 12239</strain>
    </source>
</reference>
<keyword evidence="6" id="KW-1185">Reference proteome</keyword>
<dbReference type="AlphaFoldDB" id="A0AAD5BHM1"/>
<evidence type="ECO:0000256" key="1">
    <source>
        <dbReference type="ARBA" id="ARBA00022801"/>
    </source>
</evidence>
<dbReference type="Gene3D" id="3.40.50.1820">
    <property type="entry name" value="alpha/beta hydrolase"/>
    <property type="match status" value="1"/>
</dbReference>
<name>A0AAD5BHM1_9ASCO</name>
<comment type="domain">
    <text evidence="3">The main chain amide nitrogen atoms of the second glycine and its adjacent residue in the HGGXW motif define the oxyanion hole, and stabilize the oxyanion that forms during the nucleophilic attack by the catalytic serine during substrate cleavage.</text>
</comment>
<protein>
    <recommendedName>
        <fullName evidence="3">Kynurenine formamidase</fullName>
        <shortName evidence="3">KFA</shortName>
        <shortName evidence="3">KFase</shortName>
        <ecNumber evidence="3">3.5.1.9</ecNumber>
    </recommendedName>
    <alternativeName>
        <fullName evidence="3">Arylformamidase</fullName>
    </alternativeName>
    <alternativeName>
        <fullName evidence="3">N-formylkynurenine formamidase</fullName>
        <shortName evidence="3">FKF</shortName>
    </alternativeName>
</protein>
<accession>A0AAD5BHM1</accession>